<dbReference type="GO" id="GO:0017000">
    <property type="term" value="P:antibiotic biosynthetic process"/>
    <property type="evidence" value="ECO:0007669"/>
    <property type="project" value="UniProtKB-ARBA"/>
</dbReference>
<reference evidence="3 4" key="1">
    <citation type="submission" date="2020-08" db="EMBL/GenBank/DDBJ databases">
        <title>Sequencing the genomes of 1000 actinobacteria strains.</title>
        <authorList>
            <person name="Klenk H.-P."/>
        </authorList>
    </citation>
    <scope>NUCLEOTIDE SEQUENCE [LARGE SCALE GENOMIC DNA]</scope>
    <source>
        <strain evidence="3 4">DSM 43851</strain>
    </source>
</reference>
<comment type="caution">
    <text evidence="3">The sequence shown here is derived from an EMBL/GenBank/DDBJ whole genome shotgun (WGS) entry which is preliminary data.</text>
</comment>
<dbReference type="InterPro" id="IPR010610">
    <property type="entry name" value="EryCIII-like_C"/>
</dbReference>
<dbReference type="AlphaFoldDB" id="A0A7W9KEY1"/>
<evidence type="ECO:0000313" key="3">
    <source>
        <dbReference type="EMBL" id="MBB5891343.1"/>
    </source>
</evidence>
<dbReference type="PROSITE" id="PS00375">
    <property type="entry name" value="UDPGT"/>
    <property type="match status" value="1"/>
</dbReference>
<dbReference type="InterPro" id="IPR035595">
    <property type="entry name" value="UDP_glycos_trans_CS"/>
</dbReference>
<dbReference type="Gene3D" id="3.40.50.2000">
    <property type="entry name" value="Glycogen Phosphorylase B"/>
    <property type="match status" value="2"/>
</dbReference>
<dbReference type="Proteomes" id="UP000585638">
    <property type="component" value="Unassembled WGS sequence"/>
</dbReference>
<organism evidence="3 4">
    <name type="scientific">Kutzneria kofuensis</name>
    <dbReference type="NCBI Taxonomy" id="103725"/>
    <lineage>
        <taxon>Bacteria</taxon>
        <taxon>Bacillati</taxon>
        <taxon>Actinomycetota</taxon>
        <taxon>Actinomycetes</taxon>
        <taxon>Pseudonocardiales</taxon>
        <taxon>Pseudonocardiaceae</taxon>
        <taxon>Kutzneria</taxon>
    </lineage>
</organism>
<evidence type="ECO:0000256" key="1">
    <source>
        <dbReference type="ARBA" id="ARBA00022679"/>
    </source>
</evidence>
<keyword evidence="4" id="KW-1185">Reference proteome</keyword>
<dbReference type="PANTHER" id="PTHR48050:SF13">
    <property type="entry name" value="STEROL 3-BETA-GLUCOSYLTRANSFERASE UGT80A2"/>
    <property type="match status" value="1"/>
</dbReference>
<dbReference type="GO" id="GO:0016758">
    <property type="term" value="F:hexosyltransferase activity"/>
    <property type="evidence" value="ECO:0007669"/>
    <property type="project" value="UniProtKB-ARBA"/>
</dbReference>
<accession>A0A7W9KEY1</accession>
<dbReference type="EC" id="2.4.1.-" evidence="3"/>
<dbReference type="EMBL" id="JACHIR010000001">
    <property type="protein sequence ID" value="MBB5891343.1"/>
    <property type="molecule type" value="Genomic_DNA"/>
</dbReference>
<evidence type="ECO:0000259" key="2">
    <source>
        <dbReference type="Pfam" id="PF06722"/>
    </source>
</evidence>
<keyword evidence="3" id="KW-0328">Glycosyltransferase</keyword>
<dbReference type="InterPro" id="IPR050426">
    <property type="entry name" value="Glycosyltransferase_28"/>
</dbReference>
<name>A0A7W9KEY1_9PSEU</name>
<dbReference type="PANTHER" id="PTHR48050">
    <property type="entry name" value="STEROL 3-BETA-GLUCOSYLTRANSFERASE"/>
    <property type="match status" value="1"/>
</dbReference>
<keyword evidence="1 3" id="KW-0808">Transferase</keyword>
<proteinExistence type="predicted"/>
<dbReference type="CDD" id="cd03784">
    <property type="entry name" value="GT1_Gtf-like"/>
    <property type="match status" value="1"/>
</dbReference>
<dbReference type="RefSeq" id="WP_184861392.1">
    <property type="nucleotide sequence ID" value="NZ_BAAAWY010000053.1"/>
</dbReference>
<feature type="domain" description="Erythromycin biosynthesis protein CIII-like C-terminal" evidence="2">
    <location>
        <begin position="260"/>
        <end position="390"/>
    </location>
</feature>
<gene>
    <name evidence="3" type="ORF">BJ998_002539</name>
</gene>
<evidence type="ECO:0000313" key="4">
    <source>
        <dbReference type="Proteomes" id="UP000585638"/>
    </source>
</evidence>
<dbReference type="Pfam" id="PF06722">
    <property type="entry name" value="EryCIII-like_C"/>
    <property type="match status" value="1"/>
</dbReference>
<sequence length="404" mass="42918">MRVLCTVSGSLGHVHNIVPLTRALSEAGHQVLFLTTDELAARLAREPGQVMAALANTRQRIEPLLTFMRTGQGMTVDEAQRFKDQAYALASVSTGPHLSAAVRGVLPTMKEFAPDVVLRDGAELAGCLIAEQLGVPHVSAPSGAGNILDPYLVSEPLDRRRAELGLPELRDPMSIHRHGRLDCVPARYSFTAHEIPSALVYQQAEPPADQRVLPADIAELPGDRPLVLASVGSELPKAGATIGGGLSLGVADPADTLRALVDAVSTLDCSAVVSTGRLYVDSLQSTESVRVADWVPQPLVLRCADLFITHGGYNGIREALLAGVPMVVLPQFGDQDHNADRVVEFGLGVRLPVATTDPELIAAACRAVLAEPGYTARARHARRRMLALPGIDTAVAWLAALATR</sequence>
<dbReference type="InterPro" id="IPR002213">
    <property type="entry name" value="UDP_glucos_trans"/>
</dbReference>
<dbReference type="SUPFAM" id="SSF53756">
    <property type="entry name" value="UDP-Glycosyltransferase/glycogen phosphorylase"/>
    <property type="match status" value="1"/>
</dbReference>
<dbReference type="GO" id="GO:0008194">
    <property type="term" value="F:UDP-glycosyltransferase activity"/>
    <property type="evidence" value="ECO:0007669"/>
    <property type="project" value="InterPro"/>
</dbReference>
<protein>
    <submittedName>
        <fullName evidence="3">N-glycosyltransferase</fullName>
        <ecNumber evidence="3">2.4.1.-</ecNumber>
    </submittedName>
</protein>